<feature type="domain" description="DUF3502" evidence="2">
    <location>
        <begin position="432"/>
        <end position="499"/>
    </location>
</feature>
<sequence>MKKWIKTSLALSLVATVIAGCGKDGGGSTAAGSASPSGSASATAANQKLTPVELTWYYPLSQMQPDQQTVEQEVNKITKEKLNATVKMMPVPISDYPQKMNTILAAGEKFDILWTGYLLKQEELVRKGAIQPLDDLLAKNAPNLKKDVPQVMWDGLSIDGKIYGIPNQQINGNRLGFLIQKRFADKYKLDTASIKKITDIEPFLEQIKQNEKDIIPFGSTFSSAVTGLNSEMFWVVPGLDDHFYIKKGDNSYKLYRYPQEDLDNFRLASKWYKAGYIFKDAATAKMADYETKGQMAVQFNNVLKPGVEAEVKAKNGGNDIISIPVTDWFSNGYSATTNQAISRTSQNPDRAMMLLDLVNSDKTLYNLIANGIEGVHYDKLSDNVVKAKADSRYKPNMDWVFGSVFNSYLKEGQPANIWEETKKINATKNVNPIGDFKFNSEPVITEIANLNAVWGEYKKGLTTGTLDFDATWPALYDRLKKAGEDKYVAEVTKQFNEYLTKKGLVK</sequence>
<accession>A0A3S0CBL0</accession>
<dbReference type="Proteomes" id="UP000276128">
    <property type="component" value="Unassembled WGS sequence"/>
</dbReference>
<dbReference type="OrthoDB" id="7936627at2"/>
<dbReference type="Pfam" id="PF12010">
    <property type="entry name" value="DUF3502"/>
    <property type="match status" value="1"/>
</dbReference>
<keyword evidence="4" id="KW-1185">Reference proteome</keyword>
<organism evidence="3 4">
    <name type="scientific">Paenibacillus whitsoniae</name>
    <dbReference type="NCBI Taxonomy" id="2496558"/>
    <lineage>
        <taxon>Bacteria</taxon>
        <taxon>Bacillati</taxon>
        <taxon>Bacillota</taxon>
        <taxon>Bacilli</taxon>
        <taxon>Bacillales</taxon>
        <taxon>Paenibacillaceae</taxon>
        <taxon>Paenibacillus</taxon>
    </lineage>
</organism>
<dbReference type="AlphaFoldDB" id="A0A3S0CBL0"/>
<dbReference type="InterPro" id="IPR006059">
    <property type="entry name" value="SBP"/>
</dbReference>
<evidence type="ECO:0000313" key="3">
    <source>
        <dbReference type="EMBL" id="RTE09221.1"/>
    </source>
</evidence>
<dbReference type="InterPro" id="IPR022627">
    <property type="entry name" value="DUF3502"/>
</dbReference>
<evidence type="ECO:0000313" key="4">
    <source>
        <dbReference type="Proteomes" id="UP000276128"/>
    </source>
</evidence>
<dbReference type="PANTHER" id="PTHR43649">
    <property type="entry name" value="ARABINOSE-BINDING PROTEIN-RELATED"/>
    <property type="match status" value="1"/>
</dbReference>
<dbReference type="InterPro" id="IPR050490">
    <property type="entry name" value="Bact_solute-bd_prot1"/>
</dbReference>
<keyword evidence="1" id="KW-0732">Signal</keyword>
<dbReference type="SUPFAM" id="SSF53850">
    <property type="entry name" value="Periplasmic binding protein-like II"/>
    <property type="match status" value="1"/>
</dbReference>
<evidence type="ECO:0000256" key="1">
    <source>
        <dbReference type="SAM" id="SignalP"/>
    </source>
</evidence>
<name>A0A3S0CBL0_9BACL</name>
<proteinExistence type="predicted"/>
<dbReference type="PANTHER" id="PTHR43649:SF17">
    <property type="entry name" value="ABC TRANSPORTER SOLUTE BINDING PROTEIN-SUGAR TRANSPORT"/>
    <property type="match status" value="1"/>
</dbReference>
<dbReference type="Gene3D" id="3.40.190.10">
    <property type="entry name" value="Periplasmic binding protein-like II"/>
    <property type="match status" value="2"/>
</dbReference>
<reference evidence="3 4" key="1">
    <citation type="submission" date="2018-12" db="EMBL/GenBank/DDBJ databases">
        <title>Bacillus ochoae sp. nov., Paenibacillus whitsoniae sp. nov., Paenibacillus spiritus sp. nov. Isolated from the Mars Exploration Rover during spacecraft assembly.</title>
        <authorList>
            <person name="Seuylemezian A."/>
            <person name="Vaishampayan P."/>
        </authorList>
    </citation>
    <scope>NUCLEOTIDE SEQUENCE [LARGE SCALE GENOMIC DNA]</scope>
    <source>
        <strain evidence="3 4">MER 54</strain>
    </source>
</reference>
<evidence type="ECO:0000259" key="2">
    <source>
        <dbReference type="Pfam" id="PF12010"/>
    </source>
</evidence>
<dbReference type="PROSITE" id="PS51257">
    <property type="entry name" value="PROKAR_LIPOPROTEIN"/>
    <property type="match status" value="1"/>
</dbReference>
<dbReference type="EMBL" id="RXHU01000034">
    <property type="protein sequence ID" value="RTE09221.1"/>
    <property type="molecule type" value="Genomic_DNA"/>
</dbReference>
<dbReference type="Pfam" id="PF01547">
    <property type="entry name" value="SBP_bac_1"/>
    <property type="match status" value="1"/>
</dbReference>
<comment type="caution">
    <text evidence="3">The sequence shown here is derived from an EMBL/GenBank/DDBJ whole genome shotgun (WGS) entry which is preliminary data.</text>
</comment>
<gene>
    <name evidence="3" type="ORF">EJQ19_12620</name>
</gene>
<feature type="chain" id="PRO_5039120684" evidence="1">
    <location>
        <begin position="20"/>
        <end position="506"/>
    </location>
</feature>
<feature type="signal peptide" evidence="1">
    <location>
        <begin position="1"/>
        <end position="19"/>
    </location>
</feature>
<dbReference type="RefSeq" id="WP_126141585.1">
    <property type="nucleotide sequence ID" value="NZ_RXHU01000034.1"/>
</dbReference>
<protein>
    <submittedName>
        <fullName evidence="3">DUF3502 domain-containing protein</fullName>
    </submittedName>
</protein>